<reference evidence="1" key="1">
    <citation type="journal article" date="2021" name="Proc. Natl. Acad. Sci. U.S.A.">
        <title>A Catalog of Tens of Thousands of Viruses from Human Metagenomes Reveals Hidden Associations with Chronic Diseases.</title>
        <authorList>
            <person name="Tisza M.J."/>
            <person name="Buck C.B."/>
        </authorList>
    </citation>
    <scope>NUCLEOTIDE SEQUENCE</scope>
    <source>
        <strain evidence="1">Ctnpt50</strain>
    </source>
</reference>
<accession>A0A8S5SDR1</accession>
<proteinExistence type="predicted"/>
<protein>
    <submittedName>
        <fullName evidence="1">Uncharacterized protein</fullName>
    </submittedName>
</protein>
<dbReference type="EMBL" id="BK032577">
    <property type="protein sequence ID" value="DAF49102.1"/>
    <property type="molecule type" value="Genomic_DNA"/>
</dbReference>
<sequence>MRTVEEFTKIVEEENKHYNQCILRLKKPIYVIPHAYEIAKWQAIYDYIKGKVIPYLESGEKMFKDFLKFEDKTPIAKIYTYECHYDEPQWTTWDGLDDVVCEMFRAIKNQNN</sequence>
<evidence type="ECO:0000313" key="1">
    <source>
        <dbReference type="EMBL" id="DAF49102.1"/>
    </source>
</evidence>
<organism evidence="1">
    <name type="scientific">Siphoviridae sp. ctnpt50</name>
    <dbReference type="NCBI Taxonomy" id="2827941"/>
    <lineage>
        <taxon>Viruses</taxon>
        <taxon>Duplodnaviria</taxon>
        <taxon>Heunggongvirae</taxon>
        <taxon>Uroviricota</taxon>
        <taxon>Caudoviricetes</taxon>
    </lineage>
</organism>
<name>A0A8S5SDR1_9CAUD</name>